<dbReference type="PANTHER" id="PTHR43179:SF7">
    <property type="entry name" value="RHAMNOSYLTRANSFERASE WBBL"/>
    <property type="match status" value="1"/>
</dbReference>
<gene>
    <name evidence="2" type="ORF">ENS06_06230</name>
</gene>
<dbReference type="EMBL" id="DSTK01000018">
    <property type="protein sequence ID" value="HFK96908.1"/>
    <property type="molecule type" value="Genomic_DNA"/>
</dbReference>
<protein>
    <submittedName>
        <fullName evidence="2">Glycosyltransferase</fullName>
    </submittedName>
</protein>
<dbReference type="Pfam" id="PF00535">
    <property type="entry name" value="Glycos_transf_2"/>
    <property type="match status" value="1"/>
</dbReference>
<dbReference type="Pfam" id="PF13641">
    <property type="entry name" value="Glyco_tranf_2_3"/>
    <property type="match status" value="1"/>
</dbReference>
<dbReference type="Gene3D" id="3.90.550.10">
    <property type="entry name" value="Spore Coat Polysaccharide Biosynthesis Protein SpsA, Chain A"/>
    <property type="match status" value="2"/>
</dbReference>
<dbReference type="SUPFAM" id="SSF53448">
    <property type="entry name" value="Nucleotide-diphospho-sugar transferases"/>
    <property type="match status" value="2"/>
</dbReference>
<keyword evidence="2" id="KW-0808">Transferase</keyword>
<dbReference type="PANTHER" id="PTHR43179">
    <property type="entry name" value="RHAMNOSYLTRANSFERASE WBBL"/>
    <property type="match status" value="1"/>
</dbReference>
<dbReference type="AlphaFoldDB" id="A0A832EJC7"/>
<proteinExistence type="predicted"/>
<accession>A0A832EJC7</accession>
<dbReference type="GO" id="GO:0016740">
    <property type="term" value="F:transferase activity"/>
    <property type="evidence" value="ECO:0007669"/>
    <property type="project" value="UniProtKB-KW"/>
</dbReference>
<sequence length="701" mass="79022">MGDSENSKCAERRANAMKSCSVLVSIVLPVYGRLDYTKQCLRSLYADASSVSFEVIVVDNGSTDETPDFLAWAQANYGIRVIRNKHNVGFARACNQGSAVARGSLLLFLNNDTIVRRGWLEPMVEVLRREPRVGVVGPKLLYPDGRIQHAGMVIADAPAPISPGHLHRGRPQDFPPANIQRDFQAVTGACLLIRRDVFEQVRGFDEGYMNDCEDVDLCFKVRQNGWRVVYTPKSVLTHFESVTEGRFDHSAENLILLNRRWANSVRPDYHRALPRVSIVLLNYNGTSDTIECLKSLYGYHEAMGFRPEFGLYYKPFQTIVVDNASKENEVRELRKWLRSNGVPHERSKPGQSPNRGVPFQSHVVLLESPENLGFAGGCNAGIARALASGADFVWILNNDTVVHPLALWKTVEFFLHALKAGMRVGAVGSKLYDFHHPERVQFDGDRVYYGGVSTSQCRNTDKVDFKSFVSGASVLLSRQALEECGGFDESFFLYFEDNDLCLRLNRSGWRVAFHPKSIVYHKGGASLGDWIGSPLSVYYATRNFLLFREKHLSVDMETFKKLRNIIWHSMPKNEDCVRAFIKGVADFAARRFGRTVPEQILEGWEHENQQDREGLPGRVLHRLEEVLVGNPNALHGLDTLFQLALAHREKLSRQVPKAGTALCVLSAAVRGKKACWILPTLTKVILGLERRDFDWQRALWG</sequence>
<dbReference type="CDD" id="cd04186">
    <property type="entry name" value="GT_2_like_c"/>
    <property type="match status" value="2"/>
</dbReference>
<dbReference type="InterPro" id="IPR029044">
    <property type="entry name" value="Nucleotide-diphossugar_trans"/>
</dbReference>
<evidence type="ECO:0000313" key="2">
    <source>
        <dbReference type="EMBL" id="HFK96908.1"/>
    </source>
</evidence>
<feature type="domain" description="Glycosyltransferase 2-like" evidence="1">
    <location>
        <begin position="25"/>
        <end position="200"/>
    </location>
</feature>
<comment type="caution">
    <text evidence="2">The sequence shown here is derived from an EMBL/GenBank/DDBJ whole genome shotgun (WGS) entry which is preliminary data.</text>
</comment>
<evidence type="ECO:0000259" key="1">
    <source>
        <dbReference type="Pfam" id="PF00535"/>
    </source>
</evidence>
<name>A0A832EJC7_9BACT</name>
<dbReference type="InterPro" id="IPR001173">
    <property type="entry name" value="Glyco_trans_2-like"/>
</dbReference>
<organism evidence="2">
    <name type="scientific">Desulfacinum infernum</name>
    <dbReference type="NCBI Taxonomy" id="35837"/>
    <lineage>
        <taxon>Bacteria</taxon>
        <taxon>Pseudomonadati</taxon>
        <taxon>Thermodesulfobacteriota</taxon>
        <taxon>Syntrophobacteria</taxon>
        <taxon>Syntrophobacterales</taxon>
        <taxon>Syntrophobacteraceae</taxon>
        <taxon>Desulfacinum</taxon>
    </lineage>
</organism>
<reference evidence="2" key="1">
    <citation type="journal article" date="2020" name="mSystems">
        <title>Genome- and Community-Level Interaction Insights into Carbon Utilization and Element Cycling Functions of Hydrothermarchaeota in Hydrothermal Sediment.</title>
        <authorList>
            <person name="Zhou Z."/>
            <person name="Liu Y."/>
            <person name="Xu W."/>
            <person name="Pan J."/>
            <person name="Luo Z.H."/>
            <person name="Li M."/>
        </authorList>
    </citation>
    <scope>NUCLEOTIDE SEQUENCE [LARGE SCALE GENOMIC DNA]</scope>
    <source>
        <strain evidence="2">SpSt-456</strain>
    </source>
</reference>